<dbReference type="RefSeq" id="WP_270078523.1">
    <property type="nucleotide sequence ID" value="NZ_CP115174.1"/>
</dbReference>
<dbReference type="InterPro" id="IPR032623">
    <property type="entry name" value="FecR_N"/>
</dbReference>
<sequence length="311" mass="33231">MAEQAEHWVARLASGEIEAKEMSAFKAWLAAAPEHRAAFDRERALWQSLEGKEAAFASTPPPPRRSTRPAWVHAITPRRTLAAAVAAAAIVLATPNAVVHLQADQMAVTGEVRTIALPDGSTAMLDTDAAIAIRFGPDERRIKLLRGRAWFDVKHDDARPFRVAALGGVTQDVGTAFEVSRDDDDVTVGVTKGVVRVAASESGDGLLVHALGRVRYASSGHVERLTPATADNIAAWRRGLIVIDGRSVSDAIAEVARYRPGLTLTLADTSGQPKVSGVFRTDAPDVALQTLAHMARLRVATLPAGVAIIRR</sequence>
<keyword evidence="4" id="KW-1185">Reference proteome</keyword>
<dbReference type="PANTHER" id="PTHR30273">
    <property type="entry name" value="PERIPLASMIC SIGNAL SENSOR AND SIGMA FACTOR ACTIVATOR FECR-RELATED"/>
    <property type="match status" value="1"/>
</dbReference>
<dbReference type="EMBL" id="CP115174">
    <property type="protein sequence ID" value="WBO23894.1"/>
    <property type="molecule type" value="Genomic_DNA"/>
</dbReference>
<dbReference type="PIRSF" id="PIRSF018266">
    <property type="entry name" value="FecR"/>
    <property type="match status" value="1"/>
</dbReference>
<feature type="domain" description="FecR N-terminal" evidence="2">
    <location>
        <begin position="3"/>
        <end position="41"/>
    </location>
</feature>
<evidence type="ECO:0000259" key="1">
    <source>
        <dbReference type="Pfam" id="PF04773"/>
    </source>
</evidence>
<dbReference type="Pfam" id="PF04773">
    <property type="entry name" value="FecR"/>
    <property type="match status" value="1"/>
</dbReference>
<dbReference type="Proteomes" id="UP001210865">
    <property type="component" value="Chromosome"/>
</dbReference>
<dbReference type="Gene3D" id="2.60.120.1440">
    <property type="match status" value="1"/>
</dbReference>
<gene>
    <name evidence="3" type="ORF">PBT88_07230</name>
</gene>
<dbReference type="PANTHER" id="PTHR30273:SF2">
    <property type="entry name" value="PROTEIN FECR"/>
    <property type="match status" value="1"/>
</dbReference>
<accession>A0ABY7NVF7</accession>
<dbReference type="InterPro" id="IPR012373">
    <property type="entry name" value="Ferrdict_sens_TM"/>
</dbReference>
<evidence type="ECO:0000259" key="2">
    <source>
        <dbReference type="Pfam" id="PF16220"/>
    </source>
</evidence>
<proteinExistence type="predicted"/>
<feature type="domain" description="FecR protein" evidence="1">
    <location>
        <begin position="109"/>
        <end position="196"/>
    </location>
</feature>
<organism evidence="3 4">
    <name type="scientific">Sphingomonas abietis</name>
    <dbReference type="NCBI Taxonomy" id="3012344"/>
    <lineage>
        <taxon>Bacteria</taxon>
        <taxon>Pseudomonadati</taxon>
        <taxon>Pseudomonadota</taxon>
        <taxon>Alphaproteobacteria</taxon>
        <taxon>Sphingomonadales</taxon>
        <taxon>Sphingomonadaceae</taxon>
        <taxon>Sphingomonas</taxon>
    </lineage>
</organism>
<name>A0ABY7NVF7_9SPHN</name>
<dbReference type="Pfam" id="PF16220">
    <property type="entry name" value="DUF4880"/>
    <property type="match status" value="1"/>
</dbReference>
<reference evidence="3 4" key="1">
    <citation type="submission" date="2022-12" db="EMBL/GenBank/DDBJ databases">
        <title>Sphingomonas abieness sp. nov., an endophytic bacterium isolated from Abies koreana.</title>
        <authorList>
            <person name="Jiang L."/>
            <person name="Lee J."/>
        </authorList>
    </citation>
    <scope>NUCLEOTIDE SEQUENCE [LARGE SCALE GENOMIC DNA]</scope>
    <source>
        <strain evidence="4">PAMB 00755</strain>
    </source>
</reference>
<protein>
    <submittedName>
        <fullName evidence="3">FecR domain-containing protein</fullName>
    </submittedName>
</protein>
<dbReference type="InterPro" id="IPR006860">
    <property type="entry name" value="FecR"/>
</dbReference>
<evidence type="ECO:0000313" key="3">
    <source>
        <dbReference type="EMBL" id="WBO23894.1"/>
    </source>
</evidence>
<evidence type="ECO:0000313" key="4">
    <source>
        <dbReference type="Proteomes" id="UP001210865"/>
    </source>
</evidence>